<dbReference type="Proteomes" id="UP000092931">
    <property type="component" value="Chromosome"/>
</dbReference>
<dbReference type="InterPro" id="IPR001207">
    <property type="entry name" value="Transposase_mutator"/>
</dbReference>
<keyword evidence="3 6" id="KW-0815">Transposition</keyword>
<evidence type="ECO:0000256" key="4">
    <source>
        <dbReference type="ARBA" id="ARBA00023125"/>
    </source>
</evidence>
<dbReference type="GO" id="GO:0003677">
    <property type="term" value="F:DNA binding"/>
    <property type="evidence" value="ECO:0007669"/>
    <property type="project" value="UniProtKB-UniRule"/>
</dbReference>
<evidence type="ECO:0000313" key="7">
    <source>
        <dbReference type="EMBL" id="ANX01121.1"/>
    </source>
</evidence>
<dbReference type="Pfam" id="PF00872">
    <property type="entry name" value="Transposase_mut"/>
    <property type="match status" value="1"/>
</dbReference>
<reference evidence="7 8" key="1">
    <citation type="submission" date="2016-02" db="EMBL/GenBank/DDBJ databases">
        <title>Comparison of Clostridium stercorarium subspecies using comparative genomics and transcriptomics.</title>
        <authorList>
            <person name="Schellenberg J."/>
            <person name="Thallinger G."/>
            <person name="Levin D.B."/>
            <person name="Zhang X."/>
            <person name="Alvare G."/>
            <person name="Fristensky B."/>
            <person name="Sparling R."/>
        </authorList>
    </citation>
    <scope>NUCLEOTIDE SEQUENCE [LARGE SCALE GENOMIC DNA]</scope>
    <source>
        <strain evidence="7 8">DSM 9219</strain>
    </source>
</reference>
<keyword evidence="5 6" id="KW-0233">DNA recombination</keyword>
<dbReference type="EMBL" id="CP014673">
    <property type="protein sequence ID" value="ANX01121.1"/>
    <property type="molecule type" value="Genomic_DNA"/>
</dbReference>
<evidence type="ECO:0000313" key="8">
    <source>
        <dbReference type="Proteomes" id="UP000092931"/>
    </source>
</evidence>
<dbReference type="PANTHER" id="PTHR33217">
    <property type="entry name" value="TRANSPOSASE FOR INSERTION SEQUENCE ELEMENT IS1081"/>
    <property type="match status" value="1"/>
</dbReference>
<dbReference type="GO" id="GO:0006313">
    <property type="term" value="P:DNA transposition"/>
    <property type="evidence" value="ECO:0007669"/>
    <property type="project" value="UniProtKB-UniRule"/>
</dbReference>
<comment type="similarity">
    <text evidence="2 6">Belongs to the transposase mutator family.</text>
</comment>
<sequence>MDKNTYYYETVKNMAVEKVLNQYCSDSDPSRPALKKLLEDLLDWFMLSERQIYLLKNENDKGNGFYDRKLGTPMGNLDISVPRTRTGDFRPHILPEPYKRVDESYTDLLMSLVVNGYSESSLLNTLKSLNLPYSDDELNKIKDDLKSELDLFKQRELPESVFALLIDAYHCEIKDGSKVKKAACYIILGVDMEGKKDIFGLYTFFGKENRADWNKVFQDLINRGLKRVLVVVSDDFPGIIETVKAVYPYADHQLCFVHLQRNIRKYMTKADAAEFNKELDKIKFASSFDEAVQKFYDLCSKFKSKYSRYMNILMEKAEHYMAFIKYPESLRKHVYTTNSVESINSLVEKIRIRSGGYFNSVEVLEINIYLQRENLRRTKWKKAVPMINAHIYEIQQIFQLRYFNQTQNS</sequence>
<dbReference type="RefSeq" id="WP_065820712.1">
    <property type="nucleotide sequence ID" value="NZ_CP014673.1"/>
</dbReference>
<comment type="function">
    <text evidence="1 6">Required for the transposition of the insertion element.</text>
</comment>
<accession>A0A1B1YK23</accession>
<evidence type="ECO:0000256" key="1">
    <source>
        <dbReference type="ARBA" id="ARBA00002190"/>
    </source>
</evidence>
<evidence type="ECO:0000256" key="5">
    <source>
        <dbReference type="ARBA" id="ARBA00023172"/>
    </source>
</evidence>
<name>A0A1B1YK23_THEST</name>
<evidence type="ECO:0000256" key="3">
    <source>
        <dbReference type="ARBA" id="ARBA00022578"/>
    </source>
</evidence>
<dbReference type="PANTHER" id="PTHR33217:SF7">
    <property type="entry name" value="TRANSPOSASE FOR INSERTION SEQUENCE ELEMENT IS1081"/>
    <property type="match status" value="1"/>
</dbReference>
<gene>
    <name evidence="7" type="ORF">CSTERLE_05790</name>
</gene>
<keyword evidence="6" id="KW-0814">Transposable element</keyword>
<proteinExistence type="inferred from homology"/>
<keyword evidence="4 6" id="KW-0238">DNA-binding</keyword>
<protein>
    <recommendedName>
        <fullName evidence="6">Mutator family transposase</fullName>
    </recommendedName>
</protein>
<dbReference type="NCBIfam" id="NF033543">
    <property type="entry name" value="transpos_IS256"/>
    <property type="match status" value="1"/>
</dbReference>
<organism evidence="7 8">
    <name type="scientific">Thermoclostridium stercorarium subsp. leptospartum DSM 9219</name>
    <dbReference type="NCBI Taxonomy" id="1346611"/>
    <lineage>
        <taxon>Bacteria</taxon>
        <taxon>Bacillati</taxon>
        <taxon>Bacillota</taxon>
        <taxon>Clostridia</taxon>
        <taxon>Eubacteriales</taxon>
        <taxon>Oscillospiraceae</taxon>
        <taxon>Thermoclostridium</taxon>
    </lineage>
</organism>
<evidence type="ECO:0000256" key="2">
    <source>
        <dbReference type="ARBA" id="ARBA00010961"/>
    </source>
</evidence>
<dbReference type="GO" id="GO:0004803">
    <property type="term" value="F:transposase activity"/>
    <property type="evidence" value="ECO:0007669"/>
    <property type="project" value="UniProtKB-UniRule"/>
</dbReference>
<evidence type="ECO:0000256" key="6">
    <source>
        <dbReference type="RuleBase" id="RU365089"/>
    </source>
</evidence>
<dbReference type="PROSITE" id="PS01007">
    <property type="entry name" value="TRANSPOSASE_MUTATOR"/>
    <property type="match status" value="1"/>
</dbReference>
<dbReference type="AlphaFoldDB" id="A0A1B1YK23"/>